<dbReference type="SUPFAM" id="SSF57184">
    <property type="entry name" value="Growth factor receptor domain"/>
    <property type="match status" value="2"/>
</dbReference>
<dbReference type="Gene3D" id="2.10.50.10">
    <property type="entry name" value="Tumor Necrosis Factor Receptor, subunit A, domain 2"/>
    <property type="match status" value="3"/>
</dbReference>
<dbReference type="Pfam" id="PF07699">
    <property type="entry name" value="Ephrin_rec_like"/>
    <property type="match status" value="1"/>
</dbReference>
<feature type="repeat" description="Filamin" evidence="2">
    <location>
        <begin position="1263"/>
        <end position="1301"/>
    </location>
</feature>
<evidence type="ECO:0000256" key="2">
    <source>
        <dbReference type="PROSITE-ProRule" id="PRU00087"/>
    </source>
</evidence>
<proteinExistence type="predicted"/>
<dbReference type="InterPro" id="IPR036772">
    <property type="entry name" value="SRCR-like_dom_sf"/>
</dbReference>
<dbReference type="PROSITE" id="PS50194">
    <property type="entry name" value="FILAMIN_REPEAT"/>
    <property type="match status" value="1"/>
</dbReference>
<dbReference type="SMART" id="SM00202">
    <property type="entry name" value="SR"/>
    <property type="match status" value="2"/>
</dbReference>
<dbReference type="SUPFAM" id="SSF56487">
    <property type="entry name" value="SRCR-like"/>
    <property type="match status" value="2"/>
</dbReference>
<dbReference type="PANTHER" id="PTHR46967:SF2">
    <property type="entry name" value="SUSHI, VON WILLEBRAND FACTOR TYPE A, EGF AND PENTRAXIN DOMAIN-CONTAINING PROTEIN 1-LIKE"/>
    <property type="match status" value="1"/>
</dbReference>
<keyword evidence="1" id="KW-1015">Disulfide bond</keyword>
<organism evidence="4 5">
    <name type="scientific">Triparma strigata</name>
    <dbReference type="NCBI Taxonomy" id="1606541"/>
    <lineage>
        <taxon>Eukaryota</taxon>
        <taxon>Sar</taxon>
        <taxon>Stramenopiles</taxon>
        <taxon>Ochrophyta</taxon>
        <taxon>Bolidophyceae</taxon>
        <taxon>Parmales</taxon>
        <taxon>Triparmaceae</taxon>
        <taxon>Triparma</taxon>
    </lineage>
</organism>
<evidence type="ECO:0000313" key="4">
    <source>
        <dbReference type="EMBL" id="GMH96797.1"/>
    </source>
</evidence>
<feature type="domain" description="SRCR" evidence="3">
    <location>
        <begin position="47"/>
        <end position="191"/>
    </location>
</feature>
<feature type="domain" description="SRCR" evidence="3">
    <location>
        <begin position="587"/>
        <end position="721"/>
    </location>
</feature>
<dbReference type="InterPro" id="IPR011641">
    <property type="entry name" value="Tyr-kin_ephrin_A/B_rcpt-like"/>
</dbReference>
<dbReference type="GO" id="GO:0016020">
    <property type="term" value="C:membrane"/>
    <property type="evidence" value="ECO:0007669"/>
    <property type="project" value="InterPro"/>
</dbReference>
<feature type="non-terminal residue" evidence="4">
    <location>
        <position position="1"/>
    </location>
</feature>
<dbReference type="EMBL" id="BRXY01000474">
    <property type="protein sequence ID" value="GMH96797.1"/>
    <property type="molecule type" value="Genomic_DNA"/>
</dbReference>
<reference evidence="5" key="1">
    <citation type="journal article" date="2023" name="Commun. Biol.">
        <title>Genome analysis of Parmales, the sister group of diatoms, reveals the evolutionary specialization of diatoms from phago-mixotrophs to photoautotrophs.</title>
        <authorList>
            <person name="Ban H."/>
            <person name="Sato S."/>
            <person name="Yoshikawa S."/>
            <person name="Yamada K."/>
            <person name="Nakamura Y."/>
            <person name="Ichinomiya M."/>
            <person name="Sato N."/>
            <person name="Blanc-Mathieu R."/>
            <person name="Endo H."/>
            <person name="Kuwata A."/>
            <person name="Ogata H."/>
        </authorList>
    </citation>
    <scope>NUCLEOTIDE SEQUENCE [LARGE SCALE GENOMIC DNA]</scope>
    <source>
        <strain evidence="5">NIES 3701</strain>
    </source>
</reference>
<keyword evidence="5" id="KW-1185">Reference proteome</keyword>
<dbReference type="InterPro" id="IPR009030">
    <property type="entry name" value="Growth_fac_rcpt_cys_sf"/>
</dbReference>
<dbReference type="PANTHER" id="PTHR46967">
    <property type="entry name" value="INSULIN-LIKE GROWTH FACTOR BINDING PROTEIN,N-TERMINAL"/>
    <property type="match status" value="1"/>
</dbReference>
<dbReference type="OrthoDB" id="439917at2759"/>
<dbReference type="Proteomes" id="UP001165085">
    <property type="component" value="Unassembled WGS sequence"/>
</dbReference>
<accession>A0A9W7F065</accession>
<evidence type="ECO:0000256" key="1">
    <source>
        <dbReference type="ARBA" id="ARBA00023157"/>
    </source>
</evidence>
<dbReference type="Pfam" id="PF00530">
    <property type="entry name" value="SRCR"/>
    <property type="match status" value="1"/>
</dbReference>
<dbReference type="SMART" id="SM01411">
    <property type="entry name" value="Ephrin_rec_like"/>
    <property type="match status" value="4"/>
</dbReference>
<sequence>MIALIPAFLVQAQTLCSPGRGPSLSNPPLGSSLPEETTCDSANLYRLRLSTASGYSAPMFDTNFEVDGRLEICAESTTSTKIYDDDDYYLDDDYYYSYTTSYTWLSFWAPSSYPFTDNDAKVACRQLGNQYDYEMTTSSALSTADTPDGNTNYGPYYLRCEGDEATVAESNWIFSTDVYSAPTYAPGVTCRFQVRDSDDCEDCVSGKYNMVEGGSCSDCGVGMYSSFGASSCTSCQSGKIAASAGSSSCSSCPTGKVSSADFTECVCAPGSQPDGSGGCEECAAGKASATASNDACSNCEAGKYTESTGSSTCSNCAAGKYVRSSGATSCDDCPSELASRSDFQDCACPLGYGAAPPTGQITAGASIRLNVGTSSFVAPSFDNQGQISGRLEYKVSGVWGTVGDKPSNTYRFGEKEALVACRTLGLQTGYAVLLNATSIDSSSTPSGYSTPILDDLDCDPNDSSLANCLTGSSTDVDSSNSYDIGVTCKFAECGSCQPGTYSATLENRMCKNCGAGTYSDKDASTTASDCLKCPSTSYSSPGSTECSSCPAGLVQADSGDKCVCDLGSQPFLAIPTGSLHYSRASTIRLSQGSSSVQAPSFQEDGTIYGRLEVKYSGAWGTISGKYREYHYSSSFTSGPLSVAAAAVLCEQLAQELGYYSDRHSAEPLNYDDDRVIAGYLDPVIAKLDCDSTDSTMEDCSYTSSTSTVPSVNDYDVGVKCKFLEASESETCEVCVPGKVSSSTTNELCTDCPEDHYNPSYGATSCEECEAQLHGPEESSSKSMCFSDSFLWSNFYFVADGALSRINDDLETYTDDSDDYWYPRTISFVSRDTFLAISNDGRVYEYSSEPMTRIGTFATISNFRDDTSVLYLAQVDLVVVGAEDGIYFFTLEDGLGGGNLGVSSSDRSISIPNPNRFALGEFEDELLILTNNIYGVYAITRKCIPGTSCSSGREGVLISDPTSKYYFFDVAVLKERGVILVTVSSTVDNSYSVRSCPLSGSEIDIDMDCSLFENKRPTSMDNQFYAITEDDDSTTSYRDWRPYYIEIDISKEIVYILGSYGMWAVDFDGNYISYLSAPRDARGFAFRPHEAFQVSKIQSPVSASKAGTVNELPLDVNDHRNISLSDDFDFLQVADKIMVRAEGYIQTIQDGLNVKIDINGDVEHSGTSLTAKLGINFAGVWTVHVSGDSGGVQVEFMNSPFILTVEPDVTDASKTEVIHLTSDIVAGEKFVGRFKLYDAYQNPTNWAGDRLYAEPAGDLGKSDGDWEYSSKQALTKAGTHTIDITLGSDEVHVNGSPFEFTVKADVPDITKCVDSVKNMKKDFFSSGSTLTGAMELSATPRDQYSNLVLDAVGFEAHVRLISGGIPGEATIVVLTAADQYKAEVPVAENSESVIEV</sequence>
<dbReference type="InterPro" id="IPR001190">
    <property type="entry name" value="SRCR"/>
</dbReference>
<dbReference type="Gene3D" id="3.10.250.10">
    <property type="entry name" value="SRCR-like domain"/>
    <property type="match status" value="3"/>
</dbReference>
<protein>
    <recommendedName>
        <fullName evidence="3">SRCR domain-containing protein</fullName>
    </recommendedName>
</protein>
<evidence type="ECO:0000313" key="5">
    <source>
        <dbReference type="Proteomes" id="UP001165085"/>
    </source>
</evidence>
<name>A0A9W7F065_9STRA</name>
<feature type="domain" description="SRCR" evidence="3">
    <location>
        <begin position="367"/>
        <end position="489"/>
    </location>
</feature>
<comment type="caution">
    <text evidence="4">The sequence shown here is derived from an EMBL/GenBank/DDBJ whole genome shotgun (WGS) entry which is preliminary data.</text>
</comment>
<evidence type="ECO:0000259" key="3">
    <source>
        <dbReference type="PROSITE" id="PS50287"/>
    </source>
</evidence>
<gene>
    <name evidence="4" type="ORF">TrST_g290</name>
</gene>
<dbReference type="InterPro" id="IPR017868">
    <property type="entry name" value="Filamin/ABP280_repeat-like"/>
</dbReference>
<dbReference type="PROSITE" id="PS50287">
    <property type="entry name" value="SRCR_2"/>
    <property type="match status" value="3"/>
</dbReference>